<dbReference type="EMBL" id="HE601241">
    <property type="protein sequence ID" value="CAP38945.1"/>
    <property type="molecule type" value="Genomic_DNA"/>
</dbReference>
<protein>
    <submittedName>
        <fullName evidence="2">Protein CBG22320</fullName>
    </submittedName>
    <submittedName>
        <fullName evidence="1">Protein CBG24370</fullName>
    </submittedName>
</protein>
<dbReference type="Proteomes" id="UP000008549">
    <property type="component" value="Unassembled WGS sequence"/>
</dbReference>
<dbReference type="RefSeq" id="XP_002647170.1">
    <property type="nucleotide sequence ID" value="XM_002647124.1"/>
</dbReference>
<name>G2J729_CAEBR</name>
<proteinExistence type="predicted"/>
<keyword evidence="3" id="KW-1185">Reference proteome</keyword>
<dbReference type="KEGG" id="cbr:CBG_22320"/>
<dbReference type="GeneID" id="8589169"/>
<reference evidence="2" key="3">
    <citation type="submission" date="2011-10" db="EMBL/GenBank/DDBJ databases">
        <authorList>
            <consortium name="WormBase Consortium"/>
            <person name="Howe K.L."/>
        </authorList>
    </citation>
    <scope>NUCLEOTIDE SEQUENCE</scope>
    <source>
        <strain evidence="2">AF16</strain>
    </source>
</reference>
<dbReference type="AlphaFoldDB" id="G2J729"/>
<evidence type="ECO:0000313" key="3">
    <source>
        <dbReference type="Proteomes" id="UP000008549"/>
    </source>
</evidence>
<dbReference type="EMBL" id="HE601219">
    <property type="protein sequence ID" value="CAP20993.1"/>
    <property type="molecule type" value="Genomic_DNA"/>
</dbReference>
<reference evidence="2" key="2">
    <citation type="journal article" date="2011" name="PLoS Genet.">
        <title>Caenorhabditis briggsae recombinant inbred line genotypes reveal inter-strain incompatibility and the evolution of recombination.</title>
        <authorList>
            <person name="Ross J.A."/>
            <person name="Koboldt D.C."/>
            <person name="Staisch J.E."/>
            <person name="Chamberlin H.M."/>
            <person name="Gupta B.P."/>
            <person name="Miller R.D."/>
            <person name="Baird S.E."/>
            <person name="Haag E.S."/>
        </authorList>
    </citation>
    <scope>NUCLEOTIDE SEQUENCE</scope>
    <source>
        <strain evidence="2">AF16</strain>
    </source>
</reference>
<dbReference type="GeneID" id="8590243"/>
<evidence type="ECO:0000313" key="1">
    <source>
        <dbReference type="EMBL" id="CAP20993.1"/>
    </source>
</evidence>
<dbReference type="CTD" id="8589169"/>
<dbReference type="HOGENOM" id="CLU_2640315_0_0_1"/>
<accession>G2J729</accession>
<organism evidence="2">
    <name type="scientific">Caenorhabditis briggsae</name>
    <dbReference type="NCBI Taxonomy" id="6238"/>
    <lineage>
        <taxon>Eukaryota</taxon>
        <taxon>Metazoa</taxon>
        <taxon>Ecdysozoa</taxon>
        <taxon>Nematoda</taxon>
        <taxon>Chromadorea</taxon>
        <taxon>Rhabditida</taxon>
        <taxon>Rhabditina</taxon>
        <taxon>Rhabditomorpha</taxon>
        <taxon>Rhabditoidea</taxon>
        <taxon>Rhabditidae</taxon>
        <taxon>Peloderinae</taxon>
        <taxon>Caenorhabditis</taxon>
    </lineage>
</organism>
<gene>
    <name evidence="2" type="ORF">CBG22320</name>
    <name evidence="1" type="ORF">CBG24370</name>
    <name evidence="2" type="ORF">CBG_22320</name>
    <name evidence="1" type="ORF">CBG_24370</name>
</gene>
<evidence type="ECO:0000313" key="2">
    <source>
        <dbReference type="EMBL" id="CAP38945.1"/>
    </source>
</evidence>
<dbReference type="RefSeq" id="XP_002648240.1">
    <property type="nucleotide sequence ID" value="XM_002648194.1"/>
</dbReference>
<dbReference type="KEGG" id="cbr:CBG_24370"/>
<reference evidence="2" key="1">
    <citation type="journal article" date="2003" name="PLoS Biol.">
        <title>The genome sequence of Caenorhabditis briggsae: a platform for comparative genomics.</title>
        <authorList>
            <person name="Stein L.D."/>
            <person name="Bao Z."/>
            <person name="Blasiar D."/>
            <person name="Blumenthal T."/>
            <person name="Brent M.R."/>
            <person name="Chen N."/>
            <person name="Chinwalla A."/>
            <person name="Clarke L."/>
            <person name="Clee C."/>
            <person name="Coghlan A."/>
            <person name="Coulson A."/>
            <person name="D'Eustachio P."/>
            <person name="Fitch D.H."/>
            <person name="Fulton L.A."/>
            <person name="Fulton R.E."/>
            <person name="Griffiths-Jones S."/>
            <person name="Harris T.W."/>
            <person name="Hillier L.W."/>
            <person name="Kamath R."/>
            <person name="Kuwabara P.E."/>
            <person name="Mardis E.R."/>
            <person name="Marra M.A."/>
            <person name="Miner T.L."/>
            <person name="Minx P."/>
            <person name="Mullikin J.C."/>
            <person name="Plumb R.W."/>
            <person name="Rogers J."/>
            <person name="Schein J.E."/>
            <person name="Sohrmann M."/>
            <person name="Spieth J."/>
            <person name="Stajich J.E."/>
            <person name="Wei C."/>
            <person name="Willey D."/>
            <person name="Wilson R.K."/>
            <person name="Durbin R."/>
            <person name="Waterston R.H."/>
        </authorList>
    </citation>
    <scope>NUCLEOTIDE SEQUENCE [LARGE SCALE GENOMIC DNA]</scope>
    <source>
        <strain evidence="2">AF16</strain>
    </source>
</reference>
<dbReference type="CTD" id="8590243"/>
<sequence>MQGMLIGSRKDLLTMSLTPPEVVPTTRKLQSALVKIMMLLEGYLLLQLKWEDMYLTQLKESKKKKKHYSTTQPKLDR</sequence>